<dbReference type="GO" id="GO:0017038">
    <property type="term" value="P:protein import"/>
    <property type="evidence" value="ECO:0007669"/>
    <property type="project" value="InterPro"/>
</dbReference>
<feature type="binding site" evidence="11">
    <location>
        <position position="667"/>
    </location>
    <ligand>
        <name>ATP</name>
        <dbReference type="ChEBI" id="CHEBI:30616"/>
    </ligand>
</feature>
<keyword evidence="8 11" id="KW-1278">Translocase</keyword>
<dbReference type="PROSITE" id="PS51196">
    <property type="entry name" value="SECA_MOTOR_DEAD"/>
    <property type="match status" value="1"/>
</dbReference>
<dbReference type="Gene3D" id="1.10.3060.10">
    <property type="entry name" value="Helical scaffold and wing domains of SecA"/>
    <property type="match status" value="2"/>
</dbReference>
<dbReference type="GO" id="GO:0005524">
    <property type="term" value="F:ATP binding"/>
    <property type="evidence" value="ECO:0007669"/>
    <property type="project" value="UniProtKB-UniRule"/>
</dbReference>
<evidence type="ECO:0000256" key="1">
    <source>
        <dbReference type="ARBA" id="ARBA00004170"/>
    </source>
</evidence>
<keyword evidence="10 11" id="KW-0472">Membrane</keyword>
<comment type="subcellular location">
    <subcellularLocation>
        <location evidence="11">Cell membrane</location>
        <topology evidence="11">Peripheral membrane protein</topology>
        <orientation evidence="11">Cytoplasmic side</orientation>
    </subcellularLocation>
    <subcellularLocation>
        <location evidence="11">Cytoplasm</location>
    </subcellularLocation>
    <subcellularLocation>
        <location evidence="1">Membrane</location>
        <topology evidence="1">Peripheral membrane protein</topology>
    </subcellularLocation>
    <text evidence="11">Distribution is 50-50.</text>
</comment>
<dbReference type="SMART" id="SM00957">
    <property type="entry name" value="SecA_DEAD"/>
    <property type="match status" value="1"/>
</dbReference>
<dbReference type="GO" id="GO:0065002">
    <property type="term" value="P:intracellular protein transmembrane transport"/>
    <property type="evidence" value="ECO:0007669"/>
    <property type="project" value="UniProtKB-UniRule"/>
</dbReference>
<dbReference type="InterPro" id="IPR011115">
    <property type="entry name" value="SecA_DEAD"/>
</dbReference>
<feature type="domain" description="Helicase ATP-binding" evidence="14">
    <location>
        <begin position="104"/>
        <end position="274"/>
    </location>
</feature>
<gene>
    <name evidence="11" type="primary">secA</name>
    <name evidence="16" type="ORF">ENT17_03000</name>
</gene>
<comment type="similarity">
    <text evidence="2 11">Belongs to the SecA family.</text>
</comment>
<protein>
    <recommendedName>
        <fullName evidence="11">Protein translocase subunit SecA</fullName>
        <ecNumber evidence="11">7.4.2.8</ecNumber>
    </recommendedName>
</protein>
<keyword evidence="3 11" id="KW-0813">Transport</keyword>
<evidence type="ECO:0000256" key="11">
    <source>
        <dbReference type="HAMAP-Rule" id="MF_01382"/>
    </source>
</evidence>
<name>A0A7C4KY54_9CHLR</name>
<dbReference type="InterPro" id="IPR014001">
    <property type="entry name" value="Helicase_ATP-bd"/>
</dbReference>
<dbReference type="SUPFAM" id="SSF81886">
    <property type="entry name" value="Helical scaffold and wing domains of SecA"/>
    <property type="match status" value="2"/>
</dbReference>
<comment type="catalytic activity">
    <reaction evidence="11">
        <text>ATP + H2O + cellular proteinSide 1 = ADP + phosphate + cellular proteinSide 2.</text>
        <dbReference type="EC" id="7.4.2.8"/>
    </reaction>
</comment>
<keyword evidence="6 11" id="KW-0067">ATP-binding</keyword>
<feature type="coiled-coil region" evidence="12">
    <location>
        <begin position="927"/>
        <end position="970"/>
    </location>
</feature>
<evidence type="ECO:0000256" key="6">
    <source>
        <dbReference type="ARBA" id="ARBA00022840"/>
    </source>
</evidence>
<dbReference type="InterPro" id="IPR036266">
    <property type="entry name" value="SecA_Wing/Scaffold_sf"/>
</dbReference>
<dbReference type="EMBL" id="DSXR01000039">
    <property type="protein sequence ID" value="HGS86566.1"/>
    <property type="molecule type" value="Genomic_DNA"/>
</dbReference>
<dbReference type="GO" id="GO:0005829">
    <property type="term" value="C:cytosol"/>
    <property type="evidence" value="ECO:0007669"/>
    <property type="project" value="TreeGrafter"/>
</dbReference>
<keyword evidence="12" id="KW-0175">Coiled coil</keyword>
<evidence type="ECO:0000256" key="9">
    <source>
        <dbReference type="ARBA" id="ARBA00023010"/>
    </source>
</evidence>
<feature type="coiled-coil region" evidence="12">
    <location>
        <begin position="21"/>
        <end position="48"/>
    </location>
</feature>
<dbReference type="PANTHER" id="PTHR30612:SF0">
    <property type="entry name" value="CHLOROPLAST PROTEIN-TRANSPORTING ATPASE"/>
    <property type="match status" value="1"/>
</dbReference>
<keyword evidence="4 11" id="KW-1003">Cell membrane</keyword>
<evidence type="ECO:0000256" key="10">
    <source>
        <dbReference type="ARBA" id="ARBA00023136"/>
    </source>
</evidence>
<evidence type="ECO:0000256" key="5">
    <source>
        <dbReference type="ARBA" id="ARBA00022741"/>
    </source>
</evidence>
<dbReference type="Gene3D" id="3.90.1440.10">
    <property type="entry name" value="SecA, preprotein cross-linking domain"/>
    <property type="match status" value="1"/>
</dbReference>
<feature type="domain" description="SecA family profile" evidence="15">
    <location>
        <begin position="3"/>
        <end position="804"/>
    </location>
</feature>
<comment type="caution">
    <text evidence="16">The sequence shown here is derived from an EMBL/GenBank/DDBJ whole genome shotgun (WGS) entry which is preliminary data.</text>
</comment>
<dbReference type="SUPFAM" id="SSF81767">
    <property type="entry name" value="Pre-protein crosslinking domain of SecA"/>
    <property type="match status" value="1"/>
</dbReference>
<comment type="subunit">
    <text evidence="11">Monomer and homodimer. Part of the essential Sec protein translocation apparatus which comprises SecA, SecYEG and auxiliary proteins SecDF. Other proteins may also be involved.</text>
</comment>
<keyword evidence="7 11" id="KW-0653">Protein transport</keyword>
<dbReference type="Pfam" id="PF07517">
    <property type="entry name" value="SecA_DEAD"/>
    <property type="match status" value="1"/>
</dbReference>
<dbReference type="CDD" id="cd17928">
    <property type="entry name" value="DEXDc_SecA"/>
    <property type="match status" value="1"/>
</dbReference>
<dbReference type="SUPFAM" id="SSF52540">
    <property type="entry name" value="P-loop containing nucleoside triphosphate hydrolases"/>
    <property type="match status" value="2"/>
</dbReference>
<evidence type="ECO:0000256" key="2">
    <source>
        <dbReference type="ARBA" id="ARBA00007650"/>
    </source>
</evidence>
<feature type="compositionally biased region" description="Basic residues" evidence="13">
    <location>
        <begin position="1364"/>
        <end position="1373"/>
    </location>
</feature>
<dbReference type="GO" id="GO:0006605">
    <property type="term" value="P:protein targeting"/>
    <property type="evidence" value="ECO:0007669"/>
    <property type="project" value="UniProtKB-UniRule"/>
</dbReference>
<dbReference type="InterPro" id="IPR000185">
    <property type="entry name" value="SecA"/>
</dbReference>
<keyword evidence="9 11" id="KW-0811">Translocation</keyword>
<dbReference type="PROSITE" id="PS51192">
    <property type="entry name" value="HELICASE_ATP_BIND_1"/>
    <property type="match status" value="1"/>
</dbReference>
<dbReference type="InterPro" id="IPR011116">
    <property type="entry name" value="SecA_Wing/Scaffold"/>
</dbReference>
<evidence type="ECO:0000256" key="3">
    <source>
        <dbReference type="ARBA" id="ARBA00022448"/>
    </source>
</evidence>
<evidence type="ECO:0000256" key="8">
    <source>
        <dbReference type="ARBA" id="ARBA00022967"/>
    </source>
</evidence>
<dbReference type="HAMAP" id="MF_01382">
    <property type="entry name" value="SecA"/>
    <property type="match status" value="1"/>
</dbReference>
<dbReference type="InterPro" id="IPR011130">
    <property type="entry name" value="SecA_preprotein_X-link_dom"/>
</dbReference>
<dbReference type="PROSITE" id="PS01312">
    <property type="entry name" value="SECA"/>
    <property type="match status" value="1"/>
</dbReference>
<accession>A0A7C4KY54</accession>
<comment type="function">
    <text evidence="11">Part of the Sec protein translocase complex. Interacts with the SecYEG preprotein conducting channel. Has a central role in coupling the hydrolysis of ATP to the transfer of proteins into and across the cell membrane, serving as an ATP-driven molecular motor driving the stepwise translocation of polypeptide chains across the membrane.</text>
</comment>
<dbReference type="Gene3D" id="3.40.50.300">
    <property type="entry name" value="P-loop containing nucleotide triphosphate hydrolases"/>
    <property type="match status" value="3"/>
</dbReference>
<dbReference type="InterPro" id="IPR027417">
    <property type="entry name" value="P-loop_NTPase"/>
</dbReference>
<evidence type="ECO:0000256" key="7">
    <source>
        <dbReference type="ARBA" id="ARBA00022927"/>
    </source>
</evidence>
<dbReference type="InterPro" id="IPR036670">
    <property type="entry name" value="SecA_X-link_sf"/>
</dbReference>
<dbReference type="Pfam" id="PF07516">
    <property type="entry name" value="SecA_SW"/>
    <property type="match status" value="2"/>
</dbReference>
<evidence type="ECO:0000259" key="15">
    <source>
        <dbReference type="PROSITE" id="PS51196"/>
    </source>
</evidence>
<reference evidence="16" key="1">
    <citation type="journal article" date="2020" name="mSystems">
        <title>Genome- and Community-Level Interaction Insights into Carbon Utilization and Element Cycling Functions of Hydrothermarchaeota in Hydrothermal Sediment.</title>
        <authorList>
            <person name="Zhou Z."/>
            <person name="Liu Y."/>
            <person name="Xu W."/>
            <person name="Pan J."/>
            <person name="Luo Z.H."/>
            <person name="Li M."/>
        </authorList>
    </citation>
    <scope>NUCLEOTIDE SEQUENCE [LARGE SCALE GENOMIC DNA]</scope>
    <source>
        <strain evidence="16">SpSt-556</strain>
    </source>
</reference>
<dbReference type="InterPro" id="IPR014018">
    <property type="entry name" value="SecA_motor_DEAD"/>
</dbReference>
<evidence type="ECO:0000256" key="4">
    <source>
        <dbReference type="ARBA" id="ARBA00022475"/>
    </source>
</evidence>
<dbReference type="FunFam" id="3.40.50.300:FF:000113">
    <property type="entry name" value="Preprotein translocase subunit SecA"/>
    <property type="match status" value="1"/>
</dbReference>
<feature type="region of interest" description="Disordered" evidence="13">
    <location>
        <begin position="1332"/>
        <end position="1373"/>
    </location>
</feature>
<dbReference type="InterPro" id="IPR044722">
    <property type="entry name" value="SecA_SF2_C"/>
</dbReference>
<dbReference type="Pfam" id="PF21090">
    <property type="entry name" value="P-loop_SecA"/>
    <property type="match status" value="1"/>
</dbReference>
<feature type="binding site" evidence="11">
    <location>
        <position position="102"/>
    </location>
    <ligand>
        <name>ATP</name>
        <dbReference type="ChEBI" id="CHEBI:30616"/>
    </ligand>
</feature>
<dbReference type="InterPro" id="IPR020937">
    <property type="entry name" value="SecA_CS"/>
</dbReference>
<dbReference type="GO" id="GO:0005886">
    <property type="term" value="C:plasma membrane"/>
    <property type="evidence" value="ECO:0007669"/>
    <property type="project" value="UniProtKB-SubCell"/>
</dbReference>
<organism evidence="16">
    <name type="scientific">Bellilinea caldifistulae</name>
    <dbReference type="NCBI Taxonomy" id="360411"/>
    <lineage>
        <taxon>Bacteria</taxon>
        <taxon>Bacillati</taxon>
        <taxon>Chloroflexota</taxon>
        <taxon>Anaerolineae</taxon>
        <taxon>Anaerolineales</taxon>
        <taxon>Anaerolineaceae</taxon>
        <taxon>Bellilinea</taxon>
    </lineage>
</organism>
<keyword evidence="11" id="KW-0963">Cytoplasm</keyword>
<evidence type="ECO:0000256" key="12">
    <source>
        <dbReference type="SAM" id="Coils"/>
    </source>
</evidence>
<dbReference type="SMART" id="SM00958">
    <property type="entry name" value="SecA_PP_bind"/>
    <property type="match status" value="1"/>
</dbReference>
<proteinExistence type="inferred from homology"/>
<sequence length="1373" mass="157514">MFKKIVNILGVDPNKREIQRLAVRAEQINALEAEYEKLSDDALRAKTDEFRAYIRQATEGIENEAERRQAEKVALDELLPQAFAAVREASKRTIGLRHYEVQLIGGMVLHEGKIAEMRTGEGKTLVATLPLYLNALTGRGVHLVTVNDYLARRDARWMGPIYDFLGLKVGVLQMASRTENGRKAFLVDLEKTSPFEDQHQLRMVDRAEAYRADITYGTNSEFGFDYLRDNLAYRLEERSQRGHYYAIVDEVDNILIDEARTPLIISGPAADEAEWYIKMAQVVRALREEDYEINERDRTVTLTEVGMAHVEELLDMPLVDPERPEDINPEQARLLGYLEQALKAQFLFKRNKDYLVQGGKVIIIDEFTGRLMPGRRWSEGLHQAVEAKEGVKVEPENITYATITIQNYFRMYEKLAGMTGTALTEAEEFAKIYKLEVLPIPTNLEYKAIQPNPILMEVQAKDEFGYKFTYYARRDDPLKAPVFWKRKDYPDVIYRTEEAKIRAIVQEIVHYHVRGRPQLVGTTSVEHSERLSLRLQPELLRRLMQALLIRDAWLRKHNRQESEVAIPELQFLYKPLPDLNTAELRNFARSVGMTSINPEDPENVERLLNLLNLKEEDRPRLIKVLQGGVPHQVLNARKHDEESLIIARAGAFGAVTIATNMAGRGVDIKLGGELDEDILADVNRVLRSVGSDPYEMTNEQRRRLLLEIDPAQYSIYEDSVRAFLQYMDEMEKVRELGGLHVIGSERHEARRIDNQLRGRAARQGDPGSSRFYLSMEDDLMRLFGGAQVENLMARLNIDESLPIENNLVAKLVEQSQARVEGNNFDIRKHLLEYDDVLNMQRKRIYEQRDRVFTKQDLSEDVREMLQNELKSRVETALEDKEGPWKLLAYLEDVQPPITFEGVAYPSFTMRLMMDEVADELGDEPISAEQLRRTLLDLARRALQAESNHLLRSIEVLLERSEEAIQQQLTERLETVETFFEGLPDRLEEAGGSLRPQELVEELSGLVRVPLRLNTEEMRALAQGGDHLVERVKEQVESALMNITLNRVIGAIQRRIEELEARPMQYQGRDWDEAARLLYGEVERLLNERVERLSSPDGPIARDLDAALERVGDGKIVLAQNQAALLGLLGIMTQATRLTFDRRTHRRGRQQVVRMTYIFYAATLLEGRTAEDLSEEILEHLEGARLALQRVWGNYELRRLIQTETPLSRLNQSLQERLRAVLGNERFEEIAESNLKDLPAEDLLEISRTLGERLQNEIYREILLGVISQLWVDYLTRVDALRVSIGLEAYAQRDPLVQYKSKATELFSQLLKDIRAGVVARMFTFQPSRGATVQVERDRSGSETPAKTEGVPAAAVEAGNEASRSARKKKRRRH</sequence>
<dbReference type="GO" id="GO:0031522">
    <property type="term" value="C:cell envelope Sec protein transport complex"/>
    <property type="evidence" value="ECO:0007669"/>
    <property type="project" value="UniProtKB-ARBA"/>
</dbReference>
<keyword evidence="5 11" id="KW-0547">Nucleotide-binding</keyword>
<evidence type="ECO:0000256" key="13">
    <source>
        <dbReference type="SAM" id="MobiDB-lite"/>
    </source>
</evidence>
<dbReference type="EC" id="7.4.2.8" evidence="11"/>
<dbReference type="GO" id="GO:0008564">
    <property type="term" value="F:protein-exporting ATPase activity"/>
    <property type="evidence" value="ECO:0007669"/>
    <property type="project" value="UniProtKB-EC"/>
</dbReference>
<feature type="binding site" evidence="11">
    <location>
        <begin position="120"/>
        <end position="124"/>
    </location>
    <ligand>
        <name>ATP</name>
        <dbReference type="ChEBI" id="CHEBI:30616"/>
    </ligand>
</feature>
<dbReference type="CDD" id="cd18803">
    <property type="entry name" value="SF2_C_secA"/>
    <property type="match status" value="1"/>
</dbReference>
<dbReference type="PANTHER" id="PTHR30612">
    <property type="entry name" value="SECA INNER MEMBRANE COMPONENT OF SEC PROTEIN SECRETION SYSTEM"/>
    <property type="match status" value="1"/>
</dbReference>
<evidence type="ECO:0000259" key="14">
    <source>
        <dbReference type="PROSITE" id="PS51192"/>
    </source>
</evidence>
<dbReference type="Pfam" id="PF01043">
    <property type="entry name" value="SecA_PP_bind"/>
    <property type="match status" value="1"/>
</dbReference>
<dbReference type="GO" id="GO:0043952">
    <property type="term" value="P:protein transport by the Sec complex"/>
    <property type="evidence" value="ECO:0007669"/>
    <property type="project" value="TreeGrafter"/>
</dbReference>
<dbReference type="PRINTS" id="PR00906">
    <property type="entry name" value="SECA"/>
</dbReference>
<evidence type="ECO:0000313" key="16">
    <source>
        <dbReference type="EMBL" id="HGS86566.1"/>
    </source>
</evidence>